<evidence type="ECO:0000259" key="2">
    <source>
        <dbReference type="PROSITE" id="PS51704"/>
    </source>
</evidence>
<dbReference type="Gene3D" id="3.20.20.190">
    <property type="entry name" value="Phosphatidylinositol (PI) phosphodiesterase"/>
    <property type="match status" value="1"/>
</dbReference>
<comment type="caution">
    <text evidence="3">The sequence shown here is derived from an EMBL/GenBank/DDBJ whole genome shotgun (WGS) entry which is preliminary data.</text>
</comment>
<protein>
    <submittedName>
        <fullName evidence="3">Glycerophosphodiester phosphodiesterase</fullName>
    </submittedName>
</protein>
<sequence>MKTIMVMAAAISLSIGASAQQKVIKQGHRGCRGYLPENTIPAMRKALDMGSGVLELDVVISHDKKVVVSHDPYMSSGFMLKPNGDSISADEAKTLVLYGMDYNEIKKYDAGSKHNVLFPEQQNFRTYKPLLSEMIDSLDSYAREKKLPMPRYNIEIKSQPKTDKIEQPEPQEFVDLVMEVCKSRKILDRMNIQSFDVRPLQLLHKQQPGIKLAYLTANAKSLEENLNDLGFTPNYYSPYYKTVTENIVKLCHEQGMQIIPWTVNTKAEIDALIALKVDGIITDYPGLF</sequence>
<dbReference type="OrthoDB" id="384721at2"/>
<keyword evidence="1" id="KW-0732">Signal</keyword>
<dbReference type="PROSITE" id="PS51704">
    <property type="entry name" value="GP_PDE"/>
    <property type="match status" value="1"/>
</dbReference>
<feature type="signal peptide" evidence="1">
    <location>
        <begin position="1"/>
        <end position="19"/>
    </location>
</feature>
<dbReference type="SUPFAM" id="SSF51695">
    <property type="entry name" value="PLC-like phosphodiesterases"/>
    <property type="match status" value="1"/>
</dbReference>
<gene>
    <name evidence="3" type="ORF">ESB13_00755</name>
</gene>
<name>A0A4Q1D7V8_9BACT</name>
<dbReference type="GO" id="GO:0008081">
    <property type="term" value="F:phosphoric diester hydrolase activity"/>
    <property type="evidence" value="ECO:0007669"/>
    <property type="project" value="InterPro"/>
</dbReference>
<reference evidence="3 4" key="1">
    <citation type="submission" date="2019-01" db="EMBL/GenBank/DDBJ databases">
        <title>Filimonas sp. strain TTM-71.</title>
        <authorList>
            <person name="Chen W.-M."/>
        </authorList>
    </citation>
    <scope>NUCLEOTIDE SEQUENCE [LARGE SCALE GENOMIC DNA]</scope>
    <source>
        <strain evidence="3 4">TTM-71</strain>
    </source>
</reference>
<dbReference type="RefSeq" id="WP_129001139.1">
    <property type="nucleotide sequence ID" value="NZ_SDHZ01000001.1"/>
</dbReference>
<dbReference type="InterPro" id="IPR030395">
    <property type="entry name" value="GP_PDE_dom"/>
</dbReference>
<keyword evidence="4" id="KW-1185">Reference proteome</keyword>
<dbReference type="InterPro" id="IPR017946">
    <property type="entry name" value="PLC-like_Pdiesterase_TIM-brl"/>
</dbReference>
<evidence type="ECO:0000313" key="3">
    <source>
        <dbReference type="EMBL" id="RXK85387.1"/>
    </source>
</evidence>
<dbReference type="AlphaFoldDB" id="A0A4Q1D7V8"/>
<dbReference type="Pfam" id="PF03009">
    <property type="entry name" value="GDPD"/>
    <property type="match status" value="1"/>
</dbReference>
<proteinExistence type="predicted"/>
<accession>A0A4Q1D7V8</accession>
<dbReference type="GO" id="GO:0006629">
    <property type="term" value="P:lipid metabolic process"/>
    <property type="evidence" value="ECO:0007669"/>
    <property type="project" value="InterPro"/>
</dbReference>
<evidence type="ECO:0000313" key="4">
    <source>
        <dbReference type="Proteomes" id="UP000290545"/>
    </source>
</evidence>
<dbReference type="Proteomes" id="UP000290545">
    <property type="component" value="Unassembled WGS sequence"/>
</dbReference>
<dbReference type="PANTHER" id="PTHR46211:SF14">
    <property type="entry name" value="GLYCEROPHOSPHODIESTER PHOSPHODIESTERASE"/>
    <property type="match status" value="1"/>
</dbReference>
<evidence type="ECO:0000256" key="1">
    <source>
        <dbReference type="SAM" id="SignalP"/>
    </source>
</evidence>
<organism evidence="3 4">
    <name type="scientific">Filimonas effusa</name>
    <dbReference type="NCBI Taxonomy" id="2508721"/>
    <lineage>
        <taxon>Bacteria</taxon>
        <taxon>Pseudomonadati</taxon>
        <taxon>Bacteroidota</taxon>
        <taxon>Chitinophagia</taxon>
        <taxon>Chitinophagales</taxon>
        <taxon>Chitinophagaceae</taxon>
        <taxon>Filimonas</taxon>
    </lineage>
</organism>
<dbReference type="EMBL" id="SDHZ01000001">
    <property type="protein sequence ID" value="RXK85387.1"/>
    <property type="molecule type" value="Genomic_DNA"/>
</dbReference>
<feature type="chain" id="PRO_5020562594" evidence="1">
    <location>
        <begin position="20"/>
        <end position="288"/>
    </location>
</feature>
<feature type="domain" description="GP-PDE" evidence="2">
    <location>
        <begin position="23"/>
        <end position="288"/>
    </location>
</feature>
<dbReference type="PANTHER" id="PTHR46211">
    <property type="entry name" value="GLYCEROPHOSPHORYL DIESTER PHOSPHODIESTERASE"/>
    <property type="match status" value="1"/>
</dbReference>